<evidence type="ECO:0000313" key="2">
    <source>
        <dbReference type="EMBL" id="MFD2157530.1"/>
    </source>
</evidence>
<reference evidence="3" key="1">
    <citation type="journal article" date="2019" name="Int. J. Syst. Evol. Microbiol.">
        <title>The Global Catalogue of Microorganisms (GCM) 10K type strain sequencing project: providing services to taxonomists for standard genome sequencing and annotation.</title>
        <authorList>
            <consortium name="The Broad Institute Genomics Platform"/>
            <consortium name="The Broad Institute Genome Sequencing Center for Infectious Disease"/>
            <person name="Wu L."/>
            <person name="Ma J."/>
        </authorList>
    </citation>
    <scope>NUCLEOTIDE SEQUENCE [LARGE SCALE GENOMIC DNA]</scope>
    <source>
        <strain evidence="3">CCUG 57942</strain>
    </source>
</reference>
<dbReference type="PANTHER" id="PTHR23077">
    <property type="entry name" value="AAA-FAMILY ATPASE"/>
    <property type="match status" value="1"/>
</dbReference>
<dbReference type="Pfam" id="PF00004">
    <property type="entry name" value="AAA"/>
    <property type="match status" value="1"/>
</dbReference>
<dbReference type="CDD" id="cd19481">
    <property type="entry name" value="RecA-like_protease"/>
    <property type="match status" value="1"/>
</dbReference>
<dbReference type="InterPro" id="IPR003959">
    <property type="entry name" value="ATPase_AAA_core"/>
</dbReference>
<dbReference type="EMBL" id="JBHUJB010000008">
    <property type="protein sequence ID" value="MFD2157530.1"/>
    <property type="molecule type" value="Genomic_DNA"/>
</dbReference>
<sequence length="555" mass="62034">MEEFDRVILLPEWANEVIASYESGTAGCFVLHGNVNDRVLIGQKKRQLGSLSDFVMETLLPQFDVILSYDLGFGLRVERGGETFRKWPSLDETPDIPQHPLPAIRMMTHYLQYCRNLKIMGREAPRVAVVVKQAHLVCPAMPNMLNYDLSSMASLLRGWAAEARLQEFDQAAFLISENLHSLHPLVAESSRMCAVEVPLPSQPLIHEVLEWMEARCGVALEAYKGRLDQIAERLVGASIMSVERLLLRRQHDGAPLDQKSLAELKKQLVERDCKGLIDFVEPDRSLDDIVGLEGVKQWLRQDIALWNEGELEALPMGYLFCGPVGTGKTYLAECLAGEAGVPVVTMRNFRDKWVGSTEANLEKIFTLLHALGRCIVFVDEADQALGKRNAGSGDSGVSSRVYSMMAKEMSNTRNRGRIMWVLASSRPDLIEVDLKRPGRVDVKVPLFPSLNAKEGFALIRALCKRRGVEIGDDDYELMKAQVPELLTPGAAETIAVKAYRMKVTNKMSDREALLACLSEYRPPVALETLRFQMRIAADEATDASLIPREVEELLV</sequence>
<dbReference type="SUPFAM" id="SSF52540">
    <property type="entry name" value="P-loop containing nucleoside triphosphate hydrolases"/>
    <property type="match status" value="1"/>
</dbReference>
<keyword evidence="2" id="KW-0067">ATP-binding</keyword>
<dbReference type="GO" id="GO:0005524">
    <property type="term" value="F:ATP binding"/>
    <property type="evidence" value="ECO:0007669"/>
    <property type="project" value="UniProtKB-KW"/>
</dbReference>
<dbReference type="InterPro" id="IPR027417">
    <property type="entry name" value="P-loop_NTPase"/>
</dbReference>
<dbReference type="Gene3D" id="3.40.50.300">
    <property type="entry name" value="P-loop containing nucleotide triphosphate hydrolases"/>
    <property type="match status" value="1"/>
</dbReference>
<dbReference type="InterPro" id="IPR003593">
    <property type="entry name" value="AAA+_ATPase"/>
</dbReference>
<protein>
    <submittedName>
        <fullName evidence="2">ATP-binding protein</fullName>
    </submittedName>
</protein>
<dbReference type="InterPro" id="IPR050168">
    <property type="entry name" value="AAA_ATPase_domain"/>
</dbReference>
<dbReference type="Proteomes" id="UP001597389">
    <property type="component" value="Unassembled WGS sequence"/>
</dbReference>
<evidence type="ECO:0000313" key="3">
    <source>
        <dbReference type="Proteomes" id="UP001597389"/>
    </source>
</evidence>
<gene>
    <name evidence="2" type="ORF">ACFSW8_01310</name>
</gene>
<name>A0ABW4Z6C8_9BACT</name>
<dbReference type="RefSeq" id="WP_377177248.1">
    <property type="nucleotide sequence ID" value="NZ_JBHUJB010000008.1"/>
</dbReference>
<accession>A0ABW4Z6C8</accession>
<proteinExistence type="predicted"/>
<organism evidence="2 3">
    <name type="scientific">Rubritalea tangerina</name>
    <dbReference type="NCBI Taxonomy" id="430798"/>
    <lineage>
        <taxon>Bacteria</taxon>
        <taxon>Pseudomonadati</taxon>
        <taxon>Verrucomicrobiota</taxon>
        <taxon>Verrucomicrobiia</taxon>
        <taxon>Verrucomicrobiales</taxon>
        <taxon>Rubritaleaceae</taxon>
        <taxon>Rubritalea</taxon>
    </lineage>
</organism>
<dbReference type="SMART" id="SM00382">
    <property type="entry name" value="AAA"/>
    <property type="match status" value="1"/>
</dbReference>
<keyword evidence="3" id="KW-1185">Reference proteome</keyword>
<feature type="domain" description="AAA+ ATPase" evidence="1">
    <location>
        <begin position="314"/>
        <end position="450"/>
    </location>
</feature>
<keyword evidence="2" id="KW-0547">Nucleotide-binding</keyword>
<comment type="caution">
    <text evidence="2">The sequence shown here is derived from an EMBL/GenBank/DDBJ whole genome shotgun (WGS) entry which is preliminary data.</text>
</comment>
<evidence type="ECO:0000259" key="1">
    <source>
        <dbReference type="SMART" id="SM00382"/>
    </source>
</evidence>